<evidence type="ECO:0000256" key="4">
    <source>
        <dbReference type="ARBA" id="ARBA00017143"/>
    </source>
</evidence>
<feature type="domain" description="AAA+ ATPase" evidence="9">
    <location>
        <begin position="1424"/>
        <end position="1595"/>
    </location>
</feature>
<dbReference type="InterPro" id="IPR027417">
    <property type="entry name" value="P-loop_NTPase"/>
</dbReference>
<dbReference type="InterPro" id="IPR041190">
    <property type="entry name" value="Midasin_AAA_lid_5"/>
</dbReference>
<sequence length="3188" mass="367081">MELDCARLKESLLRISSLRSEDNSLTNFLKLNNYEEKDVDDIVYWLAQKILDSQFTESIAVCFPEILMAIVALAVPIKDETDWHVYLKKCIALSKLNRISPEVARYSVVYFSDKDPPFHKENFDKVLKRHRCIDESVTDLDIMKCCFDLLINNRLFYKDLWDWSIFVEKYSRTSDEIQRMYFNQIMAILFNMTEYQLKQINRTIPEDVVLNFYFDFDRRVEVPNVSETANCPSKYIYWNFSSEIMTSIEGVLLPMYNIENAAFYNKLDPSFNKIVRVKSTKVNLKNIAMGLSVGKAICLFGPVGCGKTSLVEYLARKTGRIPPNIKVKICSETENEKNVKILSKFGSRKAEKRKIDAVTTSHVMVKPNRRQENGLLRIQLGDQTDSKILLGQYRCTDVPGEFVWQPGVLTQAVMNGHWLLLEDFDLAPQETFTIISNLLENNCLAVPGFCDSLYVTPGFQLFLTVRSQKSLTNTQKTMFSLLEKYLYIVNVKALSRSELCHIVSANYPKLLPIANRIVDVFLMFCNDEDHEVSEDSMDCESSDLSLLQNAKDSSPRIVTFSRLVSTRDLMKLCERSHATFSEISTEYAYFVFQNVVDLFCSHLSEDATKLELIINIGAKLGITQSRCEYLFNQFKPDIDDQNASIKIGRAYLYRKESVNLVMQKRGSDTNESIDVVAAKKSKLNDDNVYLPIRRKEKITFSYTRLACSLLERISVCINHAEPVLLVGETGVGKTSCIQYLADKTNHKLVVVNMNNQSDVSDLIGGFKPVDLSSVIAPIRHEFELLFRKTFNENKNEKFLSNFSACFNRGDFRVLVKLMLKISETVFKGSNIPIINKRVGEWKELQKKIIKLNLQLSKSANVSFAFIIGPLVKCIKNGDWILLDEINLASDETLQCLSTLLEENGSILLLEKGDLVPVERHPEFRLFACMNPGTDVGKKDLPTSIRNRFTELFVDELTNEMDLRILIGDYLQNTGINSIKISAIVKLYKKLMTLSQIELNDGLGNRPIFSLRTLCRALTICARNLCGSVERNLYESFCLSFLTQLDHDSHKIVLDLIKASLLSNYKAVISQEIPRPGEHYLNFEGYWIEKGSLEVENCTEYILTETVRENLKDVARIISIGKYPILLQGPTSAGKTSLVEYIAKKSGNHCFRINNHEHTDLQEYIGTYIPNNEGQFIFEEGILVQAMRKGYWIILDELNLASTDILEALNRVLDDNREIFIPETQTVVKAHPKFMLFATQNPPGLYGGRKVLSRAFKNRFIELHFSEIPRPELEVILEKRCKIPKSFSEKMVKCMSELQINRKTTMKNNFTLRDLFRWGNRYTWADRKLLRNNSYDWNQHLVDEGYLILSAKVRTETDNNMIVQTLFNNFRKKIDLNNLFSLHRNTSLVTKDILELLFHYDKRSDIIWTQSMLRIAVLIIKALHFNEPVLLVGPTGCGKTTICQMLADINNSKLRILNCHMHTEGADFLGGLRPCRVKEKLEISKDNVGCKTQMFEWVDGPLIQAMRDGSFFMVDEISLAEDSVLERLNSVLEPSRSIVLAEKGGTITKTSDEFIVKAAPGFHFLATMNPGGDFGKKELSPALRNRCTEIWCQPSDTEDDLIKIASNSLKIGLNENIPKNVDEIARVMVRTVYYLKGKVDKFNFSVRDILAWANFINTNSNKTPVKFAEFIIYGLNTVFLDSLEMLLHESENSTKCIRNDVIKFAAIQLQNCFELSINILDIVERKDLFIEKKNDKFGIEPFFVDICTENLEVTNFQFNAPTTKKNLFRLLSALSLNKAVMLEGPPGVGKTSIVENLARAVGYRIVRINLCEHTDLADLFGSDLPAGENISEVIFSKNKSELNSVGSFQWCDGPLLSALKSKFTWILLDELNLAPQSVLEGLNAILDHRGEVFIPELNQTFTIENQTKIFACQNPSRQGGGRKGLPQSFLNRFTKVYLSKLHTQDLLYVINNKYFASSKEMQSKFTFFLNKLDIKKKSVNLFDINNLSPSFEILETPNNVKIEFDLLYRMVKFSERLNEAISNFDFGTQGGPFEANLRDLLRWCEFLFDSKTGFIFPVKTLNKENHLQQFKEIFHEFLLVLYERMKLVYYQRMESKSDRLFIQTVFSEIFKCDVKKLNSLSDDVSIYWTDSELFLNDIVLSRLHDYSNSVDLTLTKDVKPGAIVLSCQVELLKNIVECVHLEKAVILSGPAHSGKTKIIDTLCSAANTPYYTEIIDDSVAGSFQQIDLIRHFEEVAFTVEAIYFKIVHGIMIDIAINNSNSHEYLIQIMKLWSNYSRLSRANLYEKKQLEVPAGWLVVFHKRIHYLRSFVDKVKFSVIDMNTVRALEEAGTMLNTLEYIVKETGTLNTAGHFEWIDSKIIKCLKFGGYICLDHANFCSSAILDRLNPILEPEGSLLLSEKGSLKSGNSEVADKHRNFRIFFTINPRNGSLSRAMRNRCVELNFLNNKYSEDDLRQIVYLSGVKENYLILTAVQIHHKFRNISEEDIFNISHLSHFADLIVCNKHIGLNERKAVYNSAMEVYIYSVTADPVGCGLEIYKNKLQEILVEECQKIKPKPNICNINNVILRPKEMNQMTMLKMQAEPLVGLLKCYPNKIAMSEAIGEIFSKSVSIDFENPFLFIKCYVYLPENVKLAIRTYFDNAININETTTNSSTTYQLLTKIEQVFHLSVEMSNLHTTTLDINAGLLPLKDYFATRALSLAVHCEKTVFLNDKYFNKKCASAFSSQELLQVVRNDSFQKFKIMWQTVLSYIFDIKNPVYFESLLSSLSLPYYRHFSTFNRILLKMLQYHRLTTLSSRPDVINYMEHSTNIPPKTNYTGPALISCLIPVLFDELGELKSVELNNLVAWRMILNDMRQMIWYNSILMCPRFDAEKQHFHAILKHSKKIILEVEYIQKKLKNVECIESDQSLQSFQDLLDVLRHIQNSAERLNIEQFASYDVIQQQSIYVALLESIKEEADFLKTLLSAYDLLRIVMRYNGLACEEYEHFKRHLIKNSFNDWELIFKICNKIWKKEEEKQTRKRAEENSLYVNKILCQMRIWKESEIEEIETYFPTNIQEDLQNLLLKVIFLFQLEVNHLITFYKDSNIPEVSACGEIISKVVDRTKEQLLLYSDHAVLMDILRIVEKIQSFPSTSPVARFNKWTKLELQCWRNCLQQSFDNIKNGAYKYCSIYIIYYTNIWNQRMVKIVLRI</sequence>
<comment type="subcellular location">
    <subcellularLocation>
        <location evidence="1">Nucleus</location>
        <location evidence="1">Nucleolus</location>
    </subcellularLocation>
    <subcellularLocation>
        <location evidence="2">Nucleus</location>
        <location evidence="2">Nucleoplasm</location>
    </subcellularLocation>
</comment>
<feature type="domain" description="AAA+ ATPase" evidence="9">
    <location>
        <begin position="293"/>
        <end position="459"/>
    </location>
</feature>
<evidence type="ECO:0000256" key="6">
    <source>
        <dbReference type="ARBA" id="ARBA00022840"/>
    </source>
</evidence>
<dbReference type="GO" id="GO:0016887">
    <property type="term" value="F:ATP hydrolysis activity"/>
    <property type="evidence" value="ECO:0007669"/>
    <property type="project" value="InterPro"/>
</dbReference>
<evidence type="ECO:0000256" key="8">
    <source>
        <dbReference type="ARBA" id="ARBA00023242"/>
    </source>
</evidence>
<evidence type="ECO:0000256" key="7">
    <source>
        <dbReference type="ARBA" id="ARBA00023186"/>
    </source>
</evidence>
<evidence type="ECO:0000259" key="9">
    <source>
        <dbReference type="SMART" id="SM00382"/>
    </source>
</evidence>
<dbReference type="FunFam" id="3.40.50.300:FF:000582">
    <property type="entry name" value="Midasin"/>
    <property type="match status" value="1"/>
</dbReference>
<evidence type="ECO:0000313" key="10">
    <source>
        <dbReference type="EMBL" id="CAD7078668.1"/>
    </source>
</evidence>
<dbReference type="EMBL" id="LR899009">
    <property type="protein sequence ID" value="CAD7078668.1"/>
    <property type="molecule type" value="Genomic_DNA"/>
</dbReference>
<evidence type="ECO:0000256" key="2">
    <source>
        <dbReference type="ARBA" id="ARBA00004642"/>
    </source>
</evidence>
<proteinExistence type="inferred from homology"/>
<evidence type="ECO:0000256" key="1">
    <source>
        <dbReference type="ARBA" id="ARBA00004604"/>
    </source>
</evidence>
<dbReference type="PANTHER" id="PTHR48103">
    <property type="entry name" value="MIDASIN-RELATED"/>
    <property type="match status" value="1"/>
</dbReference>
<dbReference type="GO" id="GO:0005730">
    <property type="term" value="C:nucleolus"/>
    <property type="evidence" value="ECO:0007669"/>
    <property type="project" value="UniProtKB-SubCell"/>
</dbReference>
<name>A0A7R8UDG2_HERIL</name>
<dbReference type="CDD" id="cd00009">
    <property type="entry name" value="AAA"/>
    <property type="match status" value="1"/>
</dbReference>
<dbReference type="GO" id="GO:0000027">
    <property type="term" value="P:ribosomal large subunit assembly"/>
    <property type="evidence" value="ECO:0007669"/>
    <property type="project" value="TreeGrafter"/>
</dbReference>
<dbReference type="FunFam" id="3.40.50.300:FF:001887">
    <property type="entry name" value="Midasin"/>
    <property type="match status" value="1"/>
</dbReference>
<keyword evidence="8" id="KW-0539">Nucleus</keyword>
<dbReference type="GO" id="GO:0005654">
    <property type="term" value="C:nucleoplasm"/>
    <property type="evidence" value="ECO:0007669"/>
    <property type="project" value="UniProtKB-SubCell"/>
</dbReference>
<comment type="similarity">
    <text evidence="3">Belongs to the midasin family.</text>
</comment>
<keyword evidence="5" id="KW-0547">Nucleotide-binding</keyword>
<evidence type="ECO:0000313" key="11">
    <source>
        <dbReference type="Proteomes" id="UP000594454"/>
    </source>
</evidence>
<dbReference type="Gene3D" id="3.40.50.300">
    <property type="entry name" value="P-loop containing nucleotide triphosphate hydrolases"/>
    <property type="match status" value="6"/>
</dbReference>
<dbReference type="GO" id="GO:0000055">
    <property type="term" value="P:ribosomal large subunit export from nucleus"/>
    <property type="evidence" value="ECO:0007669"/>
    <property type="project" value="TreeGrafter"/>
</dbReference>
<gene>
    <name evidence="10" type="ORF">HERILL_LOCUS1923</name>
</gene>
<dbReference type="PANTHER" id="PTHR48103:SF2">
    <property type="entry name" value="MIDASIN"/>
    <property type="match status" value="1"/>
</dbReference>
<organism evidence="10 11">
    <name type="scientific">Hermetia illucens</name>
    <name type="common">Black soldier fly</name>
    <dbReference type="NCBI Taxonomy" id="343691"/>
    <lineage>
        <taxon>Eukaryota</taxon>
        <taxon>Metazoa</taxon>
        <taxon>Ecdysozoa</taxon>
        <taxon>Arthropoda</taxon>
        <taxon>Hexapoda</taxon>
        <taxon>Insecta</taxon>
        <taxon>Pterygota</taxon>
        <taxon>Neoptera</taxon>
        <taxon>Endopterygota</taxon>
        <taxon>Diptera</taxon>
        <taxon>Brachycera</taxon>
        <taxon>Stratiomyomorpha</taxon>
        <taxon>Stratiomyidae</taxon>
        <taxon>Hermetiinae</taxon>
        <taxon>Hermetia</taxon>
    </lineage>
</organism>
<dbReference type="GO" id="GO:0005524">
    <property type="term" value="F:ATP binding"/>
    <property type="evidence" value="ECO:0007669"/>
    <property type="project" value="UniProtKB-KW"/>
</dbReference>
<dbReference type="InterPro" id="IPR040848">
    <property type="entry name" value="AAA_lid_7"/>
</dbReference>
<dbReference type="InterPro" id="IPR011704">
    <property type="entry name" value="ATPase_dyneun-rel_AAA"/>
</dbReference>
<dbReference type="FunFam" id="3.40.50.300:FF:001384">
    <property type="entry name" value="Midasin"/>
    <property type="match status" value="1"/>
</dbReference>
<dbReference type="SUPFAM" id="SSF52540">
    <property type="entry name" value="P-loop containing nucleoside triphosphate hydrolases"/>
    <property type="match status" value="6"/>
</dbReference>
<dbReference type="FunFam" id="3.40.50.300:FF:000142">
    <property type="entry name" value="Midasin"/>
    <property type="match status" value="1"/>
</dbReference>
<dbReference type="Pfam" id="PF07728">
    <property type="entry name" value="AAA_5"/>
    <property type="match status" value="7"/>
</dbReference>
<feature type="domain" description="AAA+ ATPase" evidence="9">
    <location>
        <begin position="719"/>
        <end position="958"/>
    </location>
</feature>
<accession>A0A7R8UDG2</accession>
<dbReference type="Pfam" id="PF17867">
    <property type="entry name" value="AAA_lid_7"/>
    <property type="match status" value="3"/>
</dbReference>
<dbReference type="InParanoid" id="A0A7R8UDG2"/>
<dbReference type="FunCoup" id="A0A7R8UDG2">
    <property type="interactions" value="1478"/>
</dbReference>
<feature type="domain" description="AAA+ ATPase" evidence="9">
    <location>
        <begin position="1775"/>
        <end position="1941"/>
    </location>
</feature>
<dbReference type="InterPro" id="IPR003593">
    <property type="entry name" value="AAA+_ATPase"/>
</dbReference>
<evidence type="ECO:0000256" key="3">
    <source>
        <dbReference type="ARBA" id="ARBA00007188"/>
    </source>
</evidence>
<dbReference type="OrthoDB" id="422220at2759"/>
<protein>
    <recommendedName>
        <fullName evidence="4">Midasin</fullName>
    </recommendedName>
</protein>
<keyword evidence="11" id="KW-1185">Reference proteome</keyword>
<dbReference type="Pfam" id="PF17865">
    <property type="entry name" value="AAA_lid_5"/>
    <property type="match status" value="1"/>
</dbReference>
<dbReference type="GO" id="GO:0030687">
    <property type="term" value="C:preribosome, large subunit precursor"/>
    <property type="evidence" value="ECO:0007669"/>
    <property type="project" value="TreeGrafter"/>
</dbReference>
<keyword evidence="6" id="KW-0067">ATP-binding</keyword>
<reference evidence="10 11" key="1">
    <citation type="submission" date="2020-11" db="EMBL/GenBank/DDBJ databases">
        <authorList>
            <person name="Wallbank WR R."/>
            <person name="Pardo Diaz C."/>
            <person name="Kozak K."/>
            <person name="Martin S."/>
            <person name="Jiggins C."/>
            <person name="Moest M."/>
            <person name="Warren A I."/>
            <person name="Generalovic N T."/>
            <person name="Byers J.R.P. K."/>
            <person name="Montejo-Kovacevich G."/>
            <person name="Yen C E."/>
        </authorList>
    </citation>
    <scope>NUCLEOTIDE SEQUENCE [LARGE SCALE GENOMIC DNA]</scope>
</reference>
<keyword evidence="7" id="KW-0143">Chaperone</keyword>
<evidence type="ECO:0000256" key="5">
    <source>
        <dbReference type="ARBA" id="ARBA00022741"/>
    </source>
</evidence>
<feature type="domain" description="AAA+ ATPase" evidence="9">
    <location>
        <begin position="1120"/>
        <end position="1265"/>
    </location>
</feature>
<dbReference type="Proteomes" id="UP000594454">
    <property type="component" value="Chromosome 1"/>
</dbReference>
<dbReference type="SMART" id="SM00382">
    <property type="entry name" value="AAA"/>
    <property type="match status" value="5"/>
</dbReference>